<keyword evidence="2" id="KW-1185">Reference proteome</keyword>
<gene>
    <name evidence="1" type="ORF">V6N12_046179</name>
</gene>
<proteinExistence type="predicted"/>
<sequence length="85" mass="10072">MPCRHFQSYGQKKRERLEFSVTLSKQEIEEDFMVMVGCRLRKRPKKCARYVQKELDSLFPGLQLMEVTADSYKVQELIENGNMHS</sequence>
<evidence type="ECO:0000313" key="2">
    <source>
        <dbReference type="Proteomes" id="UP001472677"/>
    </source>
</evidence>
<organism evidence="1 2">
    <name type="scientific">Hibiscus sabdariffa</name>
    <name type="common">roselle</name>
    <dbReference type="NCBI Taxonomy" id="183260"/>
    <lineage>
        <taxon>Eukaryota</taxon>
        <taxon>Viridiplantae</taxon>
        <taxon>Streptophyta</taxon>
        <taxon>Embryophyta</taxon>
        <taxon>Tracheophyta</taxon>
        <taxon>Spermatophyta</taxon>
        <taxon>Magnoliopsida</taxon>
        <taxon>eudicotyledons</taxon>
        <taxon>Gunneridae</taxon>
        <taxon>Pentapetalae</taxon>
        <taxon>rosids</taxon>
        <taxon>malvids</taxon>
        <taxon>Malvales</taxon>
        <taxon>Malvaceae</taxon>
        <taxon>Malvoideae</taxon>
        <taxon>Hibiscus</taxon>
    </lineage>
</organism>
<dbReference type="PANTHER" id="PTHR33130">
    <property type="entry name" value="PUTATIVE (DUF1639)-RELATED"/>
    <property type="match status" value="1"/>
</dbReference>
<dbReference type="Pfam" id="PF07797">
    <property type="entry name" value="DUF1639"/>
    <property type="match status" value="1"/>
</dbReference>
<dbReference type="EMBL" id="JBBPBM010000170">
    <property type="protein sequence ID" value="KAK8502393.1"/>
    <property type="molecule type" value="Genomic_DNA"/>
</dbReference>
<accession>A0ABR2B666</accession>
<protein>
    <submittedName>
        <fullName evidence="1">Uncharacterized protein</fullName>
    </submittedName>
</protein>
<dbReference type="PANTHER" id="PTHR33130:SF43">
    <property type="entry name" value="OS01G0688600 PROTEIN"/>
    <property type="match status" value="1"/>
</dbReference>
<name>A0ABR2B666_9ROSI</name>
<comment type="caution">
    <text evidence="1">The sequence shown here is derived from an EMBL/GenBank/DDBJ whole genome shotgun (WGS) entry which is preliminary data.</text>
</comment>
<dbReference type="InterPro" id="IPR012438">
    <property type="entry name" value="DUF1639"/>
</dbReference>
<evidence type="ECO:0000313" key="1">
    <source>
        <dbReference type="EMBL" id="KAK8502393.1"/>
    </source>
</evidence>
<reference evidence="1 2" key="1">
    <citation type="journal article" date="2024" name="G3 (Bethesda)">
        <title>Genome assembly of Hibiscus sabdariffa L. provides insights into metabolisms of medicinal natural products.</title>
        <authorList>
            <person name="Kim T."/>
        </authorList>
    </citation>
    <scope>NUCLEOTIDE SEQUENCE [LARGE SCALE GENOMIC DNA]</scope>
    <source>
        <strain evidence="1">TK-2024</strain>
        <tissue evidence="1">Old leaves</tissue>
    </source>
</reference>
<dbReference type="Proteomes" id="UP001472677">
    <property type="component" value="Unassembled WGS sequence"/>
</dbReference>